<protein>
    <submittedName>
        <fullName evidence="6">Uncharacterized protein</fullName>
    </submittedName>
</protein>
<organism evidence="6 7">
    <name type="scientific">Arctia plantaginis</name>
    <name type="common">Wood tiger moth</name>
    <name type="synonym">Phalaena plantaginis</name>
    <dbReference type="NCBI Taxonomy" id="874455"/>
    <lineage>
        <taxon>Eukaryota</taxon>
        <taxon>Metazoa</taxon>
        <taxon>Ecdysozoa</taxon>
        <taxon>Arthropoda</taxon>
        <taxon>Hexapoda</taxon>
        <taxon>Insecta</taxon>
        <taxon>Pterygota</taxon>
        <taxon>Neoptera</taxon>
        <taxon>Endopterygota</taxon>
        <taxon>Lepidoptera</taxon>
        <taxon>Glossata</taxon>
        <taxon>Ditrysia</taxon>
        <taxon>Noctuoidea</taxon>
        <taxon>Erebidae</taxon>
        <taxon>Arctiinae</taxon>
        <taxon>Arctia</taxon>
    </lineage>
</organism>
<keyword evidence="7" id="KW-1185">Reference proteome</keyword>
<dbReference type="PROSITE" id="PS00233">
    <property type="entry name" value="CHIT_BIND_RR_1"/>
    <property type="match status" value="1"/>
</dbReference>
<dbReference type="InterPro" id="IPR051217">
    <property type="entry name" value="Insect_Cuticle_Struc_Prot"/>
</dbReference>
<dbReference type="PANTHER" id="PTHR12236">
    <property type="entry name" value="STRUCTURAL CONTITUENT OF CUTICLE"/>
    <property type="match status" value="1"/>
</dbReference>
<comment type="caution">
    <text evidence="6">The sequence shown here is derived from an EMBL/GenBank/DDBJ whole genome shotgun (WGS) entry which is preliminary data.</text>
</comment>
<dbReference type="EMBL" id="CADEBC010000519">
    <property type="protein sequence ID" value="CAB3243125.1"/>
    <property type="molecule type" value="Genomic_DNA"/>
</dbReference>
<proteinExistence type="predicted"/>
<dbReference type="Pfam" id="PF00379">
    <property type="entry name" value="Chitin_bind_4"/>
    <property type="match status" value="2"/>
</dbReference>
<reference evidence="6 7" key="1">
    <citation type="submission" date="2020-04" db="EMBL/GenBank/DDBJ databases">
        <authorList>
            <person name="Wallbank WR R."/>
            <person name="Pardo Diaz C."/>
            <person name="Kozak K."/>
            <person name="Martin S."/>
            <person name="Jiggins C."/>
            <person name="Moest M."/>
            <person name="Warren A I."/>
            <person name="Byers J.R.P. K."/>
            <person name="Montejo-Kovacevich G."/>
            <person name="Yen C E."/>
        </authorList>
    </citation>
    <scope>NUCLEOTIDE SEQUENCE [LARGE SCALE GENOMIC DNA]</scope>
</reference>
<feature type="compositionally biased region" description="Basic and acidic residues" evidence="4">
    <location>
        <begin position="335"/>
        <end position="352"/>
    </location>
</feature>
<keyword evidence="1 3" id="KW-0193">Cuticle</keyword>
<dbReference type="Proteomes" id="UP000494106">
    <property type="component" value="Unassembled WGS sequence"/>
</dbReference>
<feature type="signal peptide" evidence="5">
    <location>
        <begin position="1"/>
        <end position="17"/>
    </location>
</feature>
<evidence type="ECO:0000256" key="4">
    <source>
        <dbReference type="SAM" id="MobiDB-lite"/>
    </source>
</evidence>
<dbReference type="PANTHER" id="PTHR12236:SF76">
    <property type="entry name" value="ADULT-SPECIFIC CUTICULAR PROTEIN ACP-20-LIKE PROTEIN"/>
    <property type="match status" value="1"/>
</dbReference>
<name>A0A8S1A9H3_ARCPL</name>
<sequence length="765" mass="83482">MYSKVVALCAFVAVAQAGLLASPVHYSPSSAVSSQNIVHHDQHQSLATPVAYHAAPVAYHAAPVHYSSAAAVSSQNIVRHDQPAKHVAIAAPAAVAYHAAPASIAYHAAPAAVAYHAAPAVVAHHATPIIAHHEDFDAHPQYEYNYSVADSHTGDNKSQQEIRDGDVVKGSYSFHEADGSVVALCAFVAVAQAGLLAAPVHYSPASAVSSQNIVRHDQHQALAAPVAYHAAPVAYHAAPVAYHAAPVHYSSASAVSSQNIVRHDQSAKHVAIAAPAAVTYHEAQAPIAYHAGPATVAYHAAPALVAHHAAPVAAQHEDFDAHPKYEYNYSVADSHTGDNKSQQESRDGDVVKKPSPTRLPPTEPERRSSPKLTPIYNQPVRRPVQPSKDASQKIVRHNQPAKQIAIAAPATVAYHTAPAAYTYHSAPAAMVYHSTPVIAAHHAAINSPIEDFVVDRSIKCLKMFEKILLFIYIVKVSNAVVIHTSDKYKKDLIKANSQGWQTVKMYHPPQAFGYKYEPYAYPKYEFEYSVSDKNTGDHKHHSEARDGDRVRGEYSLVQSDGSLRKVQYTADDHNGFNAVVSRIINNHGDHAVSVSGHTQFFYPVGHNVKINHYFPGKDYQYQEIKMSDHKISKPVHEETAVNNKDVKMVMIDSEDKLLAIEPMKEKEEIKDTARKDEKLAMQVDVTETIPIQVLPAVDPVIPDNSNDEKVNAEPLNSVSMDQNSNISPAKELSTENEIQNLNEKENSDSEVASSFYTTKYYYVIQ</sequence>
<feature type="region of interest" description="Disordered" evidence="4">
    <location>
        <begin position="331"/>
        <end position="390"/>
    </location>
</feature>
<accession>A0A8S1A9H3</accession>
<dbReference type="PRINTS" id="PR00947">
    <property type="entry name" value="CUTICLE"/>
</dbReference>
<evidence type="ECO:0000313" key="7">
    <source>
        <dbReference type="Proteomes" id="UP000494106"/>
    </source>
</evidence>
<dbReference type="GO" id="GO:0031012">
    <property type="term" value="C:extracellular matrix"/>
    <property type="evidence" value="ECO:0007669"/>
    <property type="project" value="TreeGrafter"/>
</dbReference>
<dbReference type="OrthoDB" id="7789829at2759"/>
<evidence type="ECO:0000256" key="3">
    <source>
        <dbReference type="PROSITE-ProRule" id="PRU00497"/>
    </source>
</evidence>
<gene>
    <name evidence="6" type="ORF">APLA_LOCUS9351</name>
</gene>
<dbReference type="InterPro" id="IPR031311">
    <property type="entry name" value="CHIT_BIND_RR_consensus"/>
</dbReference>
<dbReference type="InterPro" id="IPR000618">
    <property type="entry name" value="Insect_cuticle"/>
</dbReference>
<evidence type="ECO:0000256" key="1">
    <source>
        <dbReference type="ARBA" id="ARBA00022460"/>
    </source>
</evidence>
<dbReference type="AlphaFoldDB" id="A0A8S1A9H3"/>
<evidence type="ECO:0000313" key="6">
    <source>
        <dbReference type="EMBL" id="CAB3243125.1"/>
    </source>
</evidence>
<dbReference type="GO" id="GO:0005615">
    <property type="term" value="C:extracellular space"/>
    <property type="evidence" value="ECO:0007669"/>
    <property type="project" value="TreeGrafter"/>
</dbReference>
<evidence type="ECO:0000256" key="2">
    <source>
        <dbReference type="ARBA" id="ARBA00022729"/>
    </source>
</evidence>
<dbReference type="PROSITE" id="PS51155">
    <property type="entry name" value="CHIT_BIND_RR_2"/>
    <property type="match status" value="2"/>
</dbReference>
<keyword evidence="2 5" id="KW-0732">Signal</keyword>
<evidence type="ECO:0000256" key="5">
    <source>
        <dbReference type="SAM" id="SignalP"/>
    </source>
</evidence>
<dbReference type="GO" id="GO:0042302">
    <property type="term" value="F:structural constituent of cuticle"/>
    <property type="evidence" value="ECO:0007669"/>
    <property type="project" value="UniProtKB-UniRule"/>
</dbReference>
<feature type="chain" id="PRO_5035902773" evidence="5">
    <location>
        <begin position="18"/>
        <end position="765"/>
    </location>
</feature>